<keyword evidence="1" id="KW-0479">Metal-binding</keyword>
<evidence type="ECO:0000259" key="6">
    <source>
        <dbReference type="Pfam" id="PF00149"/>
    </source>
</evidence>
<dbReference type="InterPro" id="IPR008963">
    <property type="entry name" value="Purple_acid_Pase-like_N"/>
</dbReference>
<dbReference type="SUPFAM" id="SSF56300">
    <property type="entry name" value="Metallo-dependent phosphatases"/>
    <property type="match status" value="1"/>
</dbReference>
<dbReference type="PANTHER" id="PTHR42988:SF2">
    <property type="entry name" value="CYCLIC NUCLEOTIDE PHOSPHODIESTERASE CBUA0032-RELATED"/>
    <property type="match status" value="1"/>
</dbReference>
<dbReference type="SUPFAM" id="SSF49363">
    <property type="entry name" value="Purple acid phosphatase, N-terminal domain"/>
    <property type="match status" value="1"/>
</dbReference>
<evidence type="ECO:0000256" key="2">
    <source>
        <dbReference type="ARBA" id="ARBA00022729"/>
    </source>
</evidence>
<protein>
    <recommendedName>
        <fullName evidence="6">Calcineurin-like phosphoesterase domain-containing protein</fullName>
    </recommendedName>
</protein>
<keyword evidence="4" id="KW-0408">Iron</keyword>
<evidence type="ECO:0000256" key="3">
    <source>
        <dbReference type="ARBA" id="ARBA00022801"/>
    </source>
</evidence>
<dbReference type="Proteomes" id="UP000014417">
    <property type="component" value="Unassembled WGS sequence"/>
</dbReference>
<evidence type="ECO:0000256" key="1">
    <source>
        <dbReference type="ARBA" id="ARBA00022723"/>
    </source>
</evidence>
<dbReference type="HOGENOM" id="CLU_619429_0_0_11"/>
<dbReference type="InterPro" id="IPR029052">
    <property type="entry name" value="Metallo-depent_PP-like"/>
</dbReference>
<dbReference type="PANTHER" id="PTHR42988">
    <property type="entry name" value="PHOSPHOHYDROLASE"/>
    <property type="match status" value="1"/>
</dbReference>
<dbReference type="InterPro" id="IPR004843">
    <property type="entry name" value="Calcineurin-like_PHP"/>
</dbReference>
<dbReference type="CDD" id="cd00063">
    <property type="entry name" value="FN3"/>
    <property type="match status" value="1"/>
</dbReference>
<dbReference type="Pfam" id="PF00149">
    <property type="entry name" value="Metallophos"/>
    <property type="match status" value="1"/>
</dbReference>
<dbReference type="GO" id="GO:0046872">
    <property type="term" value="F:metal ion binding"/>
    <property type="evidence" value="ECO:0007669"/>
    <property type="project" value="UniProtKB-KW"/>
</dbReference>
<name>S2VWP8_9ACTN</name>
<dbReference type="InterPro" id="IPR050884">
    <property type="entry name" value="CNP_phosphodiesterase-III"/>
</dbReference>
<dbReference type="STRING" id="883161.HMPREF9306_01485"/>
<keyword evidence="8" id="KW-1185">Reference proteome</keyword>
<reference evidence="7 8" key="1">
    <citation type="submission" date="2013-04" db="EMBL/GenBank/DDBJ databases">
        <title>The Genome Sequence of Propionimicrobium lymphophilum ACS-093-V-SCH5.</title>
        <authorList>
            <consortium name="The Broad Institute Genomics Platform"/>
            <person name="Earl A."/>
            <person name="Ward D."/>
            <person name="Feldgarden M."/>
            <person name="Gevers D."/>
            <person name="Saerens B."/>
            <person name="Vaneechoutte M."/>
            <person name="Walker B."/>
            <person name="Young S."/>
            <person name="Zeng Q."/>
            <person name="Gargeya S."/>
            <person name="Fitzgerald M."/>
            <person name="Haas B."/>
            <person name="Abouelleil A."/>
            <person name="Allen A.W."/>
            <person name="Alvarado L."/>
            <person name="Arachchi H.M."/>
            <person name="Berlin A.M."/>
            <person name="Chapman S.B."/>
            <person name="Gainer-Dewar J."/>
            <person name="Goldberg J."/>
            <person name="Griggs A."/>
            <person name="Gujja S."/>
            <person name="Hansen M."/>
            <person name="Howarth C."/>
            <person name="Imamovic A."/>
            <person name="Ireland A."/>
            <person name="Larimer J."/>
            <person name="McCowan C."/>
            <person name="Murphy C."/>
            <person name="Pearson M."/>
            <person name="Poon T.W."/>
            <person name="Priest M."/>
            <person name="Roberts A."/>
            <person name="Saif S."/>
            <person name="Shea T."/>
            <person name="Sisk P."/>
            <person name="Sykes S."/>
            <person name="Wortman J."/>
            <person name="Nusbaum C."/>
            <person name="Birren B."/>
        </authorList>
    </citation>
    <scope>NUCLEOTIDE SEQUENCE [LARGE SCALE GENOMIC DNA]</scope>
    <source>
        <strain evidence="7 8">ACS-093-V-SCH5</strain>
    </source>
</reference>
<keyword evidence="3" id="KW-0378">Hydrolase</keyword>
<dbReference type="EMBL" id="AGZR01000009">
    <property type="protein sequence ID" value="EPD31928.1"/>
    <property type="molecule type" value="Genomic_DNA"/>
</dbReference>
<organism evidence="7 8">
    <name type="scientific">Propionimicrobium lymphophilum ACS-093-V-SCH5</name>
    <dbReference type="NCBI Taxonomy" id="883161"/>
    <lineage>
        <taxon>Bacteria</taxon>
        <taxon>Bacillati</taxon>
        <taxon>Actinomycetota</taxon>
        <taxon>Actinomycetes</taxon>
        <taxon>Propionibacteriales</taxon>
        <taxon>Propionibacteriaceae</taxon>
        <taxon>Propionimicrobium</taxon>
    </lineage>
</organism>
<evidence type="ECO:0000256" key="4">
    <source>
        <dbReference type="ARBA" id="ARBA00023004"/>
    </source>
</evidence>
<dbReference type="AlphaFoldDB" id="S2VWP8"/>
<evidence type="ECO:0000313" key="8">
    <source>
        <dbReference type="Proteomes" id="UP000014417"/>
    </source>
</evidence>
<sequence>MPPIPDFQTDLNKEFIATDLEVSTVTPTSVVITWITRRRSKLWQLVPAPVGTNTRLFLGTNNRDLKLVHEDSTPRAFHRVHIRGLEPGRRYFFSCESSGITPLPALHVTKKPGSFERTYSFTTLLPPPGKYLTSIVLANDIHIGEVRQGINLGPLFPTSVSASHDKKYPETMFTSMLEELGKRGSPYLCLAGDITNSGKQAEAVRFRDLVDGYGTQNDDWMAVRGNHDFPKHDDPFGSRIAVFQKMQLADHPSGLRIIGIDTTYKSGGGRICADQFAQISDVLRNDPDRPTLSMSHHPVTKDSVNSWPAGQTFMLRKRDRLELQKLHVKAPGVFLHFSGHTHRMRRNKPDLFGAHTEYLENAAVAAYPGGYSLLHLYEGGYILNFWRTSTPRALDWTYRSRWQMMGIGPHLTVGTVDDRNHVVFADLSGLEPYGEIPEELRV</sequence>
<feature type="domain" description="Calcineurin-like phosphoesterase" evidence="6">
    <location>
        <begin position="135"/>
        <end position="343"/>
    </location>
</feature>
<accession>S2VWP8</accession>
<keyword evidence="2" id="KW-0732">Signal</keyword>
<proteinExistence type="inferred from homology"/>
<dbReference type="OrthoDB" id="4507037at2"/>
<dbReference type="GO" id="GO:0003993">
    <property type="term" value="F:acid phosphatase activity"/>
    <property type="evidence" value="ECO:0007669"/>
    <property type="project" value="InterPro"/>
</dbReference>
<dbReference type="Gene3D" id="3.60.21.10">
    <property type="match status" value="1"/>
</dbReference>
<gene>
    <name evidence="7" type="ORF">HMPREF9306_01485</name>
</gene>
<comment type="similarity">
    <text evidence="5">Belongs to the cyclic nucleotide phosphodiesterase class-III family.</text>
</comment>
<dbReference type="Gene3D" id="2.60.40.380">
    <property type="entry name" value="Purple acid phosphatase-like, N-terminal"/>
    <property type="match status" value="1"/>
</dbReference>
<dbReference type="InterPro" id="IPR003961">
    <property type="entry name" value="FN3_dom"/>
</dbReference>
<evidence type="ECO:0000256" key="5">
    <source>
        <dbReference type="ARBA" id="ARBA00025742"/>
    </source>
</evidence>
<evidence type="ECO:0000313" key="7">
    <source>
        <dbReference type="EMBL" id="EPD31928.1"/>
    </source>
</evidence>
<comment type="caution">
    <text evidence="7">The sequence shown here is derived from an EMBL/GenBank/DDBJ whole genome shotgun (WGS) entry which is preliminary data.</text>
</comment>